<keyword evidence="3" id="KW-1185">Reference proteome</keyword>
<evidence type="ECO:0000313" key="2">
    <source>
        <dbReference type="EMBL" id="THU85414.1"/>
    </source>
</evidence>
<feature type="compositionally biased region" description="Low complexity" evidence="1">
    <location>
        <begin position="19"/>
        <end position="28"/>
    </location>
</feature>
<feature type="compositionally biased region" description="Low complexity" evidence="1">
    <location>
        <begin position="138"/>
        <end position="154"/>
    </location>
</feature>
<dbReference type="OrthoDB" id="1095242at2759"/>
<dbReference type="EMBL" id="ML179547">
    <property type="protein sequence ID" value="THU85414.1"/>
    <property type="molecule type" value="Genomic_DNA"/>
</dbReference>
<reference evidence="2 3" key="1">
    <citation type="journal article" date="2019" name="Nat. Ecol. Evol.">
        <title>Megaphylogeny resolves global patterns of mushroom evolution.</title>
        <authorList>
            <person name="Varga T."/>
            <person name="Krizsan K."/>
            <person name="Foldi C."/>
            <person name="Dima B."/>
            <person name="Sanchez-Garcia M."/>
            <person name="Sanchez-Ramirez S."/>
            <person name="Szollosi G.J."/>
            <person name="Szarkandi J.G."/>
            <person name="Papp V."/>
            <person name="Albert L."/>
            <person name="Andreopoulos W."/>
            <person name="Angelini C."/>
            <person name="Antonin V."/>
            <person name="Barry K.W."/>
            <person name="Bougher N.L."/>
            <person name="Buchanan P."/>
            <person name="Buyck B."/>
            <person name="Bense V."/>
            <person name="Catcheside P."/>
            <person name="Chovatia M."/>
            <person name="Cooper J."/>
            <person name="Damon W."/>
            <person name="Desjardin D."/>
            <person name="Finy P."/>
            <person name="Geml J."/>
            <person name="Haridas S."/>
            <person name="Hughes K."/>
            <person name="Justo A."/>
            <person name="Karasinski D."/>
            <person name="Kautmanova I."/>
            <person name="Kiss B."/>
            <person name="Kocsube S."/>
            <person name="Kotiranta H."/>
            <person name="LaButti K.M."/>
            <person name="Lechner B.E."/>
            <person name="Liimatainen K."/>
            <person name="Lipzen A."/>
            <person name="Lukacs Z."/>
            <person name="Mihaltcheva S."/>
            <person name="Morgado L.N."/>
            <person name="Niskanen T."/>
            <person name="Noordeloos M.E."/>
            <person name="Ohm R.A."/>
            <person name="Ortiz-Santana B."/>
            <person name="Ovrebo C."/>
            <person name="Racz N."/>
            <person name="Riley R."/>
            <person name="Savchenko A."/>
            <person name="Shiryaev A."/>
            <person name="Soop K."/>
            <person name="Spirin V."/>
            <person name="Szebenyi C."/>
            <person name="Tomsovsky M."/>
            <person name="Tulloss R.E."/>
            <person name="Uehling J."/>
            <person name="Grigoriev I.V."/>
            <person name="Vagvolgyi C."/>
            <person name="Papp T."/>
            <person name="Martin F.M."/>
            <person name="Miettinen O."/>
            <person name="Hibbett D.S."/>
            <person name="Nagy L.G."/>
        </authorList>
    </citation>
    <scope>NUCLEOTIDE SEQUENCE [LARGE SCALE GENOMIC DNA]</scope>
    <source>
        <strain evidence="2 3">CBS 962.96</strain>
    </source>
</reference>
<organism evidence="2 3">
    <name type="scientific">Dendrothele bispora (strain CBS 962.96)</name>
    <dbReference type="NCBI Taxonomy" id="1314807"/>
    <lineage>
        <taxon>Eukaryota</taxon>
        <taxon>Fungi</taxon>
        <taxon>Dikarya</taxon>
        <taxon>Basidiomycota</taxon>
        <taxon>Agaricomycotina</taxon>
        <taxon>Agaricomycetes</taxon>
        <taxon>Agaricomycetidae</taxon>
        <taxon>Agaricales</taxon>
        <taxon>Agaricales incertae sedis</taxon>
        <taxon>Dendrothele</taxon>
    </lineage>
</organism>
<evidence type="ECO:0000256" key="1">
    <source>
        <dbReference type="SAM" id="MobiDB-lite"/>
    </source>
</evidence>
<feature type="compositionally biased region" description="Low complexity" evidence="1">
    <location>
        <begin position="223"/>
        <end position="265"/>
    </location>
</feature>
<proteinExistence type="predicted"/>
<protein>
    <submittedName>
        <fullName evidence="2">Uncharacterized protein</fullName>
    </submittedName>
</protein>
<evidence type="ECO:0000313" key="3">
    <source>
        <dbReference type="Proteomes" id="UP000297245"/>
    </source>
</evidence>
<feature type="compositionally biased region" description="Polar residues" evidence="1">
    <location>
        <begin position="321"/>
        <end position="333"/>
    </location>
</feature>
<feature type="region of interest" description="Disordered" evidence="1">
    <location>
        <begin position="134"/>
        <end position="289"/>
    </location>
</feature>
<feature type="compositionally biased region" description="Basic residues" evidence="1">
    <location>
        <begin position="196"/>
        <end position="210"/>
    </location>
</feature>
<feature type="region of interest" description="Disordered" evidence="1">
    <location>
        <begin position="19"/>
        <end position="83"/>
    </location>
</feature>
<dbReference type="Proteomes" id="UP000297245">
    <property type="component" value="Unassembled WGS sequence"/>
</dbReference>
<sequence length="401" mass="42044">MTPLDQVRQQQAQAQLAQQTLVETQQAAMEQRQTRLDPQSNNQWHARDTPSPAFSTISVPSLPSTSPQGRGLPSSYPHGPQPHRPALYSRQHSGGNLYAEDYSSAMGGATIHQSNSAPSHQVAFDRSTMYPQGMLLEPSSAAPPTSVSSASPATLGLGFESTGGGPVRRHRSMTPSLYRGGENGVVRRPGSSHAHTQPHSHSFHGLPHHSHTTDGVYHPHPYATSSRASSRTRGPSGGSSSVQSSPATGSMSLGLPGMGMSMNLPRSESRASNLSVSGTSPNNALGLNMRPGSSAGSMYGGDIYRSDSPAPFNSMAGGSSGAENGNQSQRQVTDSPAPFAMELPNITVGMGGYPTETAHAATMPVQGVYGMNHSQGQGHSMQNGAGMGYNTYSHPHHVSTM</sequence>
<accession>A0A4S8L9I4</accession>
<feature type="compositionally biased region" description="Polar residues" evidence="1">
    <location>
        <begin position="52"/>
        <end position="68"/>
    </location>
</feature>
<feature type="region of interest" description="Disordered" evidence="1">
    <location>
        <begin position="309"/>
        <end position="333"/>
    </location>
</feature>
<feature type="compositionally biased region" description="Polar residues" evidence="1">
    <location>
        <begin position="270"/>
        <end position="285"/>
    </location>
</feature>
<dbReference type="AlphaFoldDB" id="A0A4S8L9I4"/>
<gene>
    <name evidence="2" type="ORF">K435DRAFT_389572</name>
</gene>
<name>A0A4S8L9I4_DENBC</name>